<evidence type="ECO:0000313" key="1">
    <source>
        <dbReference type="EMBL" id="NBI33733.1"/>
    </source>
</evidence>
<gene>
    <name evidence="1" type="ORF">D1639_01510</name>
</gene>
<protein>
    <submittedName>
        <fullName evidence="1">Uncharacterized protein</fullName>
    </submittedName>
</protein>
<name>A0A7C9K9L0_9BACT</name>
<dbReference type="EMBL" id="QWKH01000005">
    <property type="protein sequence ID" value="NBI33733.1"/>
    <property type="molecule type" value="Genomic_DNA"/>
</dbReference>
<proteinExistence type="predicted"/>
<comment type="caution">
    <text evidence="1">The sequence shown here is derived from an EMBL/GenBank/DDBJ whole genome shotgun (WGS) entry which is preliminary data.</text>
</comment>
<dbReference type="AlphaFoldDB" id="A0A7C9K9L0"/>
<sequence length="88" mass="9740">MKVFETELAAAMNGHQHEQTAAGMQDTIYYRLTELGYQQEIAKDVAETAARRFLELTSSLEPPCKDEPAYARLMQDISNGTVDAVVCG</sequence>
<accession>A0A7C9K9L0</accession>
<reference evidence="1" key="1">
    <citation type="submission" date="2018-08" db="EMBL/GenBank/DDBJ databases">
        <title>Murine metabolic-syndrome-specific gut microbial biobank.</title>
        <authorList>
            <person name="Liu C."/>
        </authorList>
    </citation>
    <scope>NUCLEOTIDE SEQUENCE [LARGE SCALE GENOMIC DNA]</scope>
    <source>
        <strain evidence="1">Z82</strain>
    </source>
</reference>
<organism evidence="1">
    <name type="scientific">Muribaculaceae bacterium Z82</name>
    <dbReference type="NCBI Taxonomy" id="2304548"/>
    <lineage>
        <taxon>Bacteria</taxon>
        <taxon>Pseudomonadati</taxon>
        <taxon>Bacteroidota</taxon>
        <taxon>Bacteroidia</taxon>
        <taxon>Bacteroidales</taxon>
        <taxon>Muribaculaceae</taxon>
    </lineage>
</organism>